<dbReference type="CDD" id="cd17978">
    <property type="entry name" value="DEXHc_DHX33"/>
    <property type="match status" value="1"/>
</dbReference>
<feature type="region of interest" description="Disordered" evidence="7">
    <location>
        <begin position="18"/>
        <end position="43"/>
    </location>
</feature>
<dbReference type="InterPro" id="IPR014001">
    <property type="entry name" value="Helicase_ATP-bd"/>
</dbReference>
<sequence>MKRVIHFEDQEPEWEFKANNVENKKRKKEKFNNGEKRKKLSNADYKKKKKEMLDFRKQLPIYSGREAIINALKENSTVIVMGETGSGKTTQIPQFIVEAGLASKELGAVAVTQPRRVAAVNLARRVAEETMTRLGSKVGYTVRFDDTSSSETIIKYLTDGMLLREILSDELLLRYKFVILDEAHERTLRTDMLFGMIKKIQKIREEKHKRGEAGIEPLKVVVMSATLDAEKFSEFFNHAKILYISGRLYPVDTLFTTEPQADYIDAALVSIFQIHVNNPKGDILVFLPGQEAIESLTALVNDYASQLRPNQQKLLTCPLFAALPPSQQQKVFDPAPENTRKVVLATNIAETSITISGIKYVIDCGLAKLRGFNPKIGVESLLLHPISKSSAWQRTGRAGREQAGVCYRLYTEETFRELEDDTVPEIRRCNLAAAVLALKASGIEDVLDFDYMDRPSRASLVRALEELYALGAINDQGQLSELGKQMAGFPLDPMFSKVLIQSKEYGCTLEAISIISLLSVDSIFFTPSDKREQAAEARKKFIHPDGDHLTLLNVLKSYWEVKGDIEWCRENFINNRNMKVALEVRDQLIRFCERVDLDPNSSCGTETDNLLKCFITGFFQNTALLQPDGSYKSVTGGQLIKIHPGSVMFGKRVEGIFYNELVFTTKHYVRNVSAIQSAWLPLAAPKYFNNMKTSNNQPLPPHLLQQQQQQQQQQQYLQQQQLIQQQRGMFYPQVAYPMMANIKPSDRTHGVFSTYPARLKHSNDNALLLPESYLTNKRTRFAGSESDDDFYVDESDEDEEGNKEREEEDKKRSVNKSNQNGQTRPDWPKITRKKNNLYYSDLDLTKISEIEEILVPVRLDIDIDSIRLRDRFLWNMNEQYLTPEKFAEMLCEDLELPQYKFVQPIADSIRSQVLDFESVNTIQLPKTHVRVLIKLDLQIGKVNYKDQFEWDLQNDNTNAPEVFSRQLAAELGVGGEYVGIISHAIREQLFRHKKQYVEELMIEGEIRSALDNVYRPMDEIKHWEPQIETLSNDELEKLLISQERNIRRMRRETRFKRSARRISNY</sequence>
<dbReference type="PROSITE" id="PS51194">
    <property type="entry name" value="HELICASE_CTER"/>
    <property type="match status" value="1"/>
</dbReference>
<evidence type="ECO:0000256" key="3">
    <source>
        <dbReference type="ARBA" id="ARBA00022801"/>
    </source>
</evidence>
<dbReference type="FunFam" id="1.20.120.1080:FF:000024">
    <property type="entry name" value="ATP-dependent RNA helicase DHX8"/>
    <property type="match status" value="1"/>
</dbReference>
<dbReference type="PROSITE" id="PS51192">
    <property type="entry name" value="HELICASE_ATP_BIND_1"/>
    <property type="match status" value="1"/>
</dbReference>
<protein>
    <recommendedName>
        <fullName evidence="1">RNA helicase</fullName>
        <ecNumber evidence="1">3.6.4.13</ecNumber>
    </recommendedName>
</protein>
<dbReference type="Pfam" id="PF07717">
    <property type="entry name" value="OB_NTP_bind"/>
    <property type="match status" value="1"/>
</dbReference>
<dbReference type="InterPro" id="IPR001650">
    <property type="entry name" value="Helicase_C-like"/>
</dbReference>
<feature type="domain" description="Helicase C-terminal" evidence="9">
    <location>
        <begin position="270"/>
        <end position="442"/>
    </location>
</feature>
<dbReference type="Proteomes" id="UP000252139">
    <property type="component" value="Unassembled WGS sequence"/>
</dbReference>
<dbReference type="Pfam" id="PF00271">
    <property type="entry name" value="Helicase_C"/>
    <property type="match status" value="1"/>
</dbReference>
<dbReference type="Pfam" id="PF04408">
    <property type="entry name" value="WHD_HA2"/>
    <property type="match status" value="1"/>
</dbReference>
<dbReference type="GO" id="GO:0005524">
    <property type="term" value="F:ATP binding"/>
    <property type="evidence" value="ECO:0007669"/>
    <property type="project" value="UniProtKB-KW"/>
</dbReference>
<organism evidence="10 11">
    <name type="scientific">Rhizopus azygosporus</name>
    <name type="common">Rhizopus microsporus var. azygosporus</name>
    <dbReference type="NCBI Taxonomy" id="86630"/>
    <lineage>
        <taxon>Eukaryota</taxon>
        <taxon>Fungi</taxon>
        <taxon>Fungi incertae sedis</taxon>
        <taxon>Mucoromycota</taxon>
        <taxon>Mucoromycotina</taxon>
        <taxon>Mucoromycetes</taxon>
        <taxon>Mucorales</taxon>
        <taxon>Mucorineae</taxon>
        <taxon>Rhizopodaceae</taxon>
        <taxon>Rhizopus</taxon>
    </lineage>
</organism>
<evidence type="ECO:0000256" key="4">
    <source>
        <dbReference type="ARBA" id="ARBA00022806"/>
    </source>
</evidence>
<dbReference type="GO" id="GO:0006338">
    <property type="term" value="P:chromatin remodeling"/>
    <property type="evidence" value="ECO:0007669"/>
    <property type="project" value="InterPro"/>
</dbReference>
<feature type="region of interest" description="Disordered" evidence="7">
    <location>
        <begin position="784"/>
        <end position="829"/>
    </location>
</feature>
<dbReference type="Gene3D" id="3.40.50.300">
    <property type="entry name" value="P-loop containing nucleotide triphosphate hydrolases"/>
    <property type="match status" value="2"/>
</dbReference>
<feature type="domain" description="Helicase ATP-binding" evidence="8">
    <location>
        <begin position="69"/>
        <end position="245"/>
    </location>
</feature>
<keyword evidence="11" id="KW-1185">Reference proteome</keyword>
<dbReference type="FunFam" id="3.40.50.300:FF:000750">
    <property type="entry name" value="Putative ATP-dependent RNA helicase DHX33"/>
    <property type="match status" value="1"/>
</dbReference>
<dbReference type="Pfam" id="PF21010">
    <property type="entry name" value="HA2_C"/>
    <property type="match status" value="1"/>
</dbReference>
<dbReference type="InterPro" id="IPR027417">
    <property type="entry name" value="P-loop_NTPase"/>
</dbReference>
<dbReference type="PANTHER" id="PTHR18934">
    <property type="entry name" value="ATP-DEPENDENT RNA HELICASE"/>
    <property type="match status" value="1"/>
</dbReference>
<dbReference type="SMART" id="SM00487">
    <property type="entry name" value="DEXDc"/>
    <property type="match status" value="1"/>
</dbReference>
<proteinExistence type="predicted"/>
<accession>A0A367JZ88</accession>
<evidence type="ECO:0000256" key="1">
    <source>
        <dbReference type="ARBA" id="ARBA00012552"/>
    </source>
</evidence>
<dbReference type="InterPro" id="IPR007502">
    <property type="entry name" value="Helicase-assoc_dom"/>
</dbReference>
<dbReference type="InterPro" id="IPR011545">
    <property type="entry name" value="DEAD/DEAH_box_helicase_dom"/>
</dbReference>
<dbReference type="InterPro" id="IPR006939">
    <property type="entry name" value="SNF5"/>
</dbReference>
<dbReference type="GO" id="GO:0005730">
    <property type="term" value="C:nucleolus"/>
    <property type="evidence" value="ECO:0007669"/>
    <property type="project" value="TreeGrafter"/>
</dbReference>
<feature type="compositionally biased region" description="Basic and acidic residues" evidence="7">
    <location>
        <begin position="802"/>
        <end position="812"/>
    </location>
</feature>
<gene>
    <name evidence="10" type="primary">DHR2</name>
    <name evidence="10" type="ORF">CU097_008196</name>
</gene>
<dbReference type="SMART" id="SM00490">
    <property type="entry name" value="HELICc"/>
    <property type="match status" value="1"/>
</dbReference>
<dbReference type="Pfam" id="PF00270">
    <property type="entry name" value="DEAD"/>
    <property type="match status" value="1"/>
</dbReference>
<comment type="catalytic activity">
    <reaction evidence="6">
        <text>ATP + H2O = ADP + phosphate + H(+)</text>
        <dbReference type="Rhea" id="RHEA:13065"/>
        <dbReference type="ChEBI" id="CHEBI:15377"/>
        <dbReference type="ChEBI" id="CHEBI:15378"/>
        <dbReference type="ChEBI" id="CHEBI:30616"/>
        <dbReference type="ChEBI" id="CHEBI:43474"/>
        <dbReference type="ChEBI" id="CHEBI:456216"/>
        <dbReference type="EC" id="3.6.4.13"/>
    </reaction>
</comment>
<name>A0A367JZ88_RHIAZ</name>
<dbReference type="GO" id="GO:0045943">
    <property type="term" value="P:positive regulation of transcription by RNA polymerase I"/>
    <property type="evidence" value="ECO:0007669"/>
    <property type="project" value="TreeGrafter"/>
</dbReference>
<dbReference type="InterPro" id="IPR048333">
    <property type="entry name" value="HA2_WH"/>
</dbReference>
<keyword evidence="4 10" id="KW-0347">Helicase</keyword>
<dbReference type="InterPro" id="IPR003593">
    <property type="entry name" value="AAA+_ATPase"/>
</dbReference>
<dbReference type="CDD" id="cd18791">
    <property type="entry name" value="SF2_C_RHA"/>
    <property type="match status" value="1"/>
</dbReference>
<dbReference type="GO" id="GO:0000228">
    <property type="term" value="C:nuclear chromosome"/>
    <property type="evidence" value="ECO:0007669"/>
    <property type="project" value="InterPro"/>
</dbReference>
<evidence type="ECO:0000256" key="7">
    <source>
        <dbReference type="SAM" id="MobiDB-lite"/>
    </source>
</evidence>
<evidence type="ECO:0000313" key="10">
    <source>
        <dbReference type="EMBL" id="RCH95199.1"/>
    </source>
</evidence>
<dbReference type="EC" id="3.6.4.13" evidence="1"/>
<evidence type="ECO:0000256" key="6">
    <source>
        <dbReference type="ARBA" id="ARBA00047984"/>
    </source>
</evidence>
<reference evidence="10 11" key="1">
    <citation type="journal article" date="2018" name="G3 (Bethesda)">
        <title>Phylogenetic and Phylogenomic Definition of Rhizopus Species.</title>
        <authorList>
            <person name="Gryganskyi A.P."/>
            <person name="Golan J."/>
            <person name="Dolatabadi S."/>
            <person name="Mondo S."/>
            <person name="Robb S."/>
            <person name="Idnurm A."/>
            <person name="Muszewska A."/>
            <person name="Steczkiewicz K."/>
            <person name="Masonjones S."/>
            <person name="Liao H.L."/>
            <person name="Gajdeczka M.T."/>
            <person name="Anike F."/>
            <person name="Vuek A."/>
            <person name="Anishchenko I.M."/>
            <person name="Voigt K."/>
            <person name="de Hoog G.S."/>
            <person name="Smith M.E."/>
            <person name="Heitman J."/>
            <person name="Vilgalys R."/>
            <person name="Stajich J.E."/>
        </authorList>
    </citation>
    <scope>NUCLEOTIDE SEQUENCE [LARGE SCALE GENOMIC DNA]</scope>
    <source>
        <strain evidence="10 11">CBS 357.93</strain>
    </source>
</reference>
<dbReference type="GO" id="GO:0016787">
    <property type="term" value="F:hydrolase activity"/>
    <property type="evidence" value="ECO:0007669"/>
    <property type="project" value="UniProtKB-KW"/>
</dbReference>
<dbReference type="SMART" id="SM00382">
    <property type="entry name" value="AAA"/>
    <property type="match status" value="1"/>
</dbReference>
<feature type="compositionally biased region" description="Acidic residues" evidence="7">
    <location>
        <begin position="785"/>
        <end position="801"/>
    </location>
</feature>
<keyword evidence="2" id="KW-0547">Nucleotide-binding</keyword>
<evidence type="ECO:0000313" key="11">
    <source>
        <dbReference type="Proteomes" id="UP000252139"/>
    </source>
</evidence>
<evidence type="ECO:0000259" key="8">
    <source>
        <dbReference type="PROSITE" id="PS51192"/>
    </source>
</evidence>
<dbReference type="EMBL" id="PJQL01000491">
    <property type="protein sequence ID" value="RCH95199.1"/>
    <property type="molecule type" value="Genomic_DNA"/>
</dbReference>
<dbReference type="PANTHER" id="PTHR18934:SF118">
    <property type="entry name" value="ATP-DEPENDENT RNA HELICASE DHX33"/>
    <property type="match status" value="1"/>
</dbReference>
<dbReference type="SUPFAM" id="SSF52540">
    <property type="entry name" value="P-loop containing nucleoside triphosphate hydrolases"/>
    <property type="match status" value="1"/>
</dbReference>
<dbReference type="InterPro" id="IPR011709">
    <property type="entry name" value="DEAD-box_helicase_OB_fold"/>
</dbReference>
<dbReference type="STRING" id="86630.A0A367JZ88"/>
<dbReference type="Pfam" id="PF04855">
    <property type="entry name" value="SNF5"/>
    <property type="match status" value="1"/>
</dbReference>
<keyword evidence="3" id="KW-0378">Hydrolase</keyword>
<dbReference type="GO" id="GO:0003724">
    <property type="term" value="F:RNA helicase activity"/>
    <property type="evidence" value="ECO:0007669"/>
    <property type="project" value="UniProtKB-EC"/>
</dbReference>
<dbReference type="OrthoDB" id="10253254at2759"/>
<dbReference type="SMART" id="SM00847">
    <property type="entry name" value="HA2"/>
    <property type="match status" value="1"/>
</dbReference>
<evidence type="ECO:0000259" key="9">
    <source>
        <dbReference type="PROSITE" id="PS51194"/>
    </source>
</evidence>
<dbReference type="GO" id="GO:0003725">
    <property type="term" value="F:double-stranded RNA binding"/>
    <property type="evidence" value="ECO:0007669"/>
    <property type="project" value="TreeGrafter"/>
</dbReference>
<dbReference type="Gene3D" id="1.20.120.1080">
    <property type="match status" value="1"/>
</dbReference>
<dbReference type="AlphaFoldDB" id="A0A367JZ88"/>
<evidence type="ECO:0000256" key="5">
    <source>
        <dbReference type="ARBA" id="ARBA00022840"/>
    </source>
</evidence>
<dbReference type="FunFam" id="3.40.50.300:FF:000145">
    <property type="entry name" value="probable ATP-dependent RNA helicase DHX40"/>
    <property type="match status" value="1"/>
</dbReference>
<evidence type="ECO:0000256" key="2">
    <source>
        <dbReference type="ARBA" id="ARBA00022741"/>
    </source>
</evidence>
<keyword evidence="5" id="KW-0067">ATP-binding</keyword>
<dbReference type="SUPFAM" id="SSF81995">
    <property type="entry name" value="beta-sandwich domain of Sec23/24"/>
    <property type="match status" value="1"/>
</dbReference>
<comment type="caution">
    <text evidence="10">The sequence shown here is derived from an EMBL/GenBank/DDBJ whole genome shotgun (WGS) entry which is preliminary data.</text>
</comment>